<name>A0ABY7WJ18_9SPHI</name>
<dbReference type="PANTHER" id="PTHR20858:SF17">
    <property type="entry name" value="HYDROXYMETHYLPYRIMIDINE_PHOSPHOMETHYLPYRIMIDINE KINASE THI20-RELATED"/>
    <property type="match status" value="1"/>
</dbReference>
<dbReference type="InterPro" id="IPR029056">
    <property type="entry name" value="Ribokinase-like"/>
</dbReference>
<keyword evidence="5" id="KW-1185">Reference proteome</keyword>
<evidence type="ECO:0000256" key="2">
    <source>
        <dbReference type="ARBA" id="ARBA00012135"/>
    </source>
</evidence>
<feature type="domain" description="Pyridoxamine kinase/Phosphomethylpyrimidine kinase" evidence="3">
    <location>
        <begin position="19"/>
        <end position="265"/>
    </location>
</feature>
<proteinExistence type="predicted"/>
<dbReference type="Pfam" id="PF08543">
    <property type="entry name" value="Phos_pyr_kin"/>
    <property type="match status" value="1"/>
</dbReference>
<dbReference type="GO" id="GO:0008972">
    <property type="term" value="F:phosphomethylpyrimidine kinase activity"/>
    <property type="evidence" value="ECO:0007669"/>
    <property type="project" value="UniProtKB-EC"/>
</dbReference>
<protein>
    <recommendedName>
        <fullName evidence="2">hydroxymethylpyrimidine kinase</fullName>
        <ecNumber evidence="2">2.7.1.49</ecNumber>
    </recommendedName>
</protein>
<evidence type="ECO:0000259" key="3">
    <source>
        <dbReference type="Pfam" id="PF08543"/>
    </source>
</evidence>
<reference evidence="4 5" key="1">
    <citation type="submission" date="2023-02" db="EMBL/GenBank/DDBJ databases">
        <title>Genome sequence of Sphingobacterium sp. KACC 22765.</title>
        <authorList>
            <person name="Kim S."/>
            <person name="Heo J."/>
            <person name="Kwon S.-W."/>
        </authorList>
    </citation>
    <scope>NUCLEOTIDE SEQUENCE [LARGE SCALE GENOMIC DNA]</scope>
    <source>
        <strain evidence="4 5">KACC 22765</strain>
    </source>
</reference>
<dbReference type="Gene3D" id="3.40.1190.20">
    <property type="match status" value="1"/>
</dbReference>
<dbReference type="Proteomes" id="UP001221558">
    <property type="component" value="Chromosome"/>
</dbReference>
<dbReference type="NCBIfam" id="TIGR00097">
    <property type="entry name" value="HMP-P_kinase"/>
    <property type="match status" value="1"/>
</dbReference>
<dbReference type="SUPFAM" id="SSF53613">
    <property type="entry name" value="Ribokinase-like"/>
    <property type="match status" value="1"/>
</dbReference>
<dbReference type="InterPro" id="IPR013749">
    <property type="entry name" value="PM/HMP-P_kinase-1"/>
</dbReference>
<dbReference type="PANTHER" id="PTHR20858">
    <property type="entry name" value="PHOSPHOMETHYLPYRIMIDINE KINASE"/>
    <property type="match status" value="1"/>
</dbReference>
<keyword evidence="4" id="KW-0808">Transferase</keyword>
<dbReference type="CDD" id="cd01169">
    <property type="entry name" value="HMPP_kinase"/>
    <property type="match status" value="1"/>
</dbReference>
<evidence type="ECO:0000313" key="5">
    <source>
        <dbReference type="Proteomes" id="UP001221558"/>
    </source>
</evidence>
<dbReference type="EC" id="2.7.1.49" evidence="2"/>
<dbReference type="GO" id="GO:0008902">
    <property type="term" value="F:hydroxymethylpyrimidine kinase activity"/>
    <property type="evidence" value="ECO:0007669"/>
    <property type="project" value="UniProtKB-EC"/>
</dbReference>
<organism evidence="4 5">
    <name type="scientific">Sphingobacterium oryzagri</name>
    <dbReference type="NCBI Taxonomy" id="3025669"/>
    <lineage>
        <taxon>Bacteria</taxon>
        <taxon>Pseudomonadati</taxon>
        <taxon>Bacteroidota</taxon>
        <taxon>Sphingobacteriia</taxon>
        <taxon>Sphingobacteriales</taxon>
        <taxon>Sphingobacteriaceae</taxon>
        <taxon>Sphingobacterium</taxon>
    </lineage>
</organism>
<dbReference type="InterPro" id="IPR004399">
    <property type="entry name" value="HMP/HMP-P_kinase_dom"/>
</dbReference>
<sequence length="280" mass="30281">MTLQRTERIHTVLSIAGFDGSGGAGIQADTKTVSALGCYAMNVLTALPVQNTQGVRTIYDIPTQAVQDQLETIFDDIYPDSIKIGMVHSVALVRCIANFLRDYKGSIVFDPVMVSTSGHRLIQEETIQACIEELFPLATLITPNLDEVSVLVNSNITTLEQMAMAGTKILSLGSKAVLVKGGHLESDVLTNVLVQVDAETKQYSSARIDTQNTHGSGCTLSSAIASYLSQGILLEPAVEMGLHYVYQAIAESSQIRIGQGNGPLNHFFNPQKLIRHEMDS</sequence>
<evidence type="ECO:0000313" key="4">
    <source>
        <dbReference type="EMBL" id="WDF67379.1"/>
    </source>
</evidence>
<gene>
    <name evidence="4" type="primary">thiD</name>
    <name evidence="4" type="ORF">PQ465_13800</name>
</gene>
<accession>A0ABY7WJ18</accession>
<evidence type="ECO:0000256" key="1">
    <source>
        <dbReference type="ARBA" id="ARBA00004948"/>
    </source>
</evidence>
<comment type="pathway">
    <text evidence="1">Cofactor biosynthesis; thiamine diphosphate biosynthesis.</text>
</comment>
<dbReference type="EMBL" id="CP117880">
    <property type="protein sequence ID" value="WDF67379.1"/>
    <property type="molecule type" value="Genomic_DNA"/>
</dbReference>
<keyword evidence="4" id="KW-0418">Kinase</keyword>
<dbReference type="RefSeq" id="WP_274266109.1">
    <property type="nucleotide sequence ID" value="NZ_CP117880.1"/>
</dbReference>